<dbReference type="PANTHER" id="PTHR45008:SF1">
    <property type="entry name" value="PTS SYSTEM GLUCOSE-SPECIFIC EIIA COMPONENT"/>
    <property type="match status" value="1"/>
</dbReference>
<organism evidence="12 13">
    <name type="scientific">Candidatus Anaerobiospirillum merdipullorum</name>
    <dbReference type="NCBI Taxonomy" id="2838450"/>
    <lineage>
        <taxon>Bacteria</taxon>
        <taxon>Pseudomonadati</taxon>
        <taxon>Pseudomonadota</taxon>
        <taxon>Gammaproteobacteria</taxon>
        <taxon>Aeromonadales</taxon>
        <taxon>Succinivibrionaceae</taxon>
        <taxon>Anaerobiospirillum</taxon>
    </lineage>
</organism>
<evidence type="ECO:0000256" key="5">
    <source>
        <dbReference type="ARBA" id="ARBA00022683"/>
    </source>
</evidence>
<evidence type="ECO:0000313" key="12">
    <source>
        <dbReference type="EMBL" id="MBU3827354.1"/>
    </source>
</evidence>
<keyword evidence="2" id="KW-0813">Transport</keyword>
<keyword evidence="5" id="KW-0598">Phosphotransferase system</keyword>
<sequence>MSFFSHLFHSTPSEDDVDLVLYAPLNGTLVPLSEVPDVVIAEKVVGDGVALIPDSETILAPCDGTIARLLATNTAFSIKTEQGLEIYVTFGIDTIDFQGEGFSARAQVGQSVKRGDPIIQVDMSVLGDRIKSTVTSMIVVRSSGAIDHVTAGSGKAVAAVTPCAWVTLEH</sequence>
<dbReference type="GO" id="GO:0005737">
    <property type="term" value="C:cytoplasm"/>
    <property type="evidence" value="ECO:0007669"/>
    <property type="project" value="UniProtKB-SubCell"/>
</dbReference>
<keyword evidence="6" id="KW-0418">Kinase</keyword>
<evidence type="ECO:0000256" key="8">
    <source>
        <dbReference type="ARBA" id="ARBA00042296"/>
    </source>
</evidence>
<dbReference type="NCBIfam" id="TIGR00830">
    <property type="entry name" value="PTBA"/>
    <property type="match status" value="1"/>
</dbReference>
<evidence type="ECO:0000256" key="6">
    <source>
        <dbReference type="ARBA" id="ARBA00022777"/>
    </source>
</evidence>
<dbReference type="SUPFAM" id="SSF51261">
    <property type="entry name" value="Duplicated hybrid motif"/>
    <property type="match status" value="1"/>
</dbReference>
<dbReference type="InterPro" id="IPR050890">
    <property type="entry name" value="PTS_EIIA_component"/>
</dbReference>
<evidence type="ECO:0000259" key="11">
    <source>
        <dbReference type="PROSITE" id="PS51093"/>
    </source>
</evidence>
<comment type="subcellular location">
    <subcellularLocation>
        <location evidence="1">Cytoplasm</location>
    </subcellularLocation>
</comment>
<keyword evidence="3" id="KW-0762">Sugar transport</keyword>
<dbReference type="InterPro" id="IPR011055">
    <property type="entry name" value="Dup_hybrid_motif"/>
</dbReference>
<dbReference type="EMBL" id="JAHLFG010000085">
    <property type="protein sequence ID" value="MBU3827354.1"/>
    <property type="molecule type" value="Genomic_DNA"/>
</dbReference>
<evidence type="ECO:0000256" key="1">
    <source>
        <dbReference type="ARBA" id="ARBA00004496"/>
    </source>
</evidence>
<evidence type="ECO:0000256" key="2">
    <source>
        <dbReference type="ARBA" id="ARBA00022448"/>
    </source>
</evidence>
<dbReference type="InterPro" id="IPR001127">
    <property type="entry name" value="PTS_EIIA_1_perm"/>
</dbReference>
<proteinExistence type="predicted"/>
<evidence type="ECO:0000256" key="4">
    <source>
        <dbReference type="ARBA" id="ARBA00022679"/>
    </source>
</evidence>
<feature type="domain" description="PTS EIIA type-1" evidence="11">
    <location>
        <begin position="37"/>
        <end position="141"/>
    </location>
</feature>
<dbReference type="GO" id="GO:0009401">
    <property type="term" value="P:phosphoenolpyruvate-dependent sugar phosphotransferase system"/>
    <property type="evidence" value="ECO:0007669"/>
    <property type="project" value="UniProtKB-KW"/>
</dbReference>
<dbReference type="PROSITE" id="PS51093">
    <property type="entry name" value="PTS_EIIA_TYPE_1"/>
    <property type="match status" value="1"/>
</dbReference>
<evidence type="ECO:0000256" key="9">
    <source>
        <dbReference type="ARBA" id="ARBA00042526"/>
    </source>
</evidence>
<comment type="caution">
    <text evidence="12">The sequence shown here is derived from an EMBL/GenBank/DDBJ whole genome shotgun (WGS) entry which is preliminary data.</text>
</comment>
<dbReference type="Gene3D" id="2.70.70.10">
    <property type="entry name" value="Glucose Permease (Domain IIA)"/>
    <property type="match status" value="1"/>
</dbReference>
<accession>A0A9E2KQ17</accession>
<dbReference type="GO" id="GO:0016301">
    <property type="term" value="F:kinase activity"/>
    <property type="evidence" value="ECO:0007669"/>
    <property type="project" value="UniProtKB-KW"/>
</dbReference>
<dbReference type="PANTHER" id="PTHR45008">
    <property type="entry name" value="PTS SYSTEM GLUCOSE-SPECIFIC EIIA COMPONENT"/>
    <property type="match status" value="1"/>
</dbReference>
<dbReference type="Pfam" id="PF00358">
    <property type="entry name" value="PTS_EIIA_1"/>
    <property type="match status" value="1"/>
</dbReference>
<reference evidence="12" key="2">
    <citation type="submission" date="2021-04" db="EMBL/GenBank/DDBJ databases">
        <authorList>
            <person name="Gilroy R."/>
        </authorList>
    </citation>
    <scope>NUCLEOTIDE SEQUENCE</scope>
    <source>
        <strain evidence="12">687</strain>
    </source>
</reference>
<evidence type="ECO:0000256" key="7">
    <source>
        <dbReference type="ARBA" id="ARBA00039163"/>
    </source>
</evidence>
<name>A0A9E2KQ17_9GAMM</name>
<protein>
    <recommendedName>
        <fullName evidence="7">PTS system glucose-specific EIIA component</fullName>
    </recommendedName>
    <alternativeName>
        <fullName evidence="10">EIIA-Glc</fullName>
    </alternativeName>
    <alternativeName>
        <fullName evidence="9">EIII-Glc</fullName>
    </alternativeName>
    <alternativeName>
        <fullName evidence="8">Glucose-specific phosphotransferase enzyme IIA component</fullName>
    </alternativeName>
</protein>
<keyword evidence="4" id="KW-0808">Transferase</keyword>
<reference evidence="12" key="1">
    <citation type="journal article" date="2021" name="PeerJ">
        <title>Extensive microbial diversity within the chicken gut microbiome revealed by metagenomics and culture.</title>
        <authorList>
            <person name="Gilroy R."/>
            <person name="Ravi A."/>
            <person name="Getino M."/>
            <person name="Pursley I."/>
            <person name="Horton D.L."/>
            <person name="Alikhan N.F."/>
            <person name="Baker D."/>
            <person name="Gharbi K."/>
            <person name="Hall N."/>
            <person name="Watson M."/>
            <person name="Adriaenssens E.M."/>
            <person name="Foster-Nyarko E."/>
            <person name="Jarju S."/>
            <person name="Secka A."/>
            <person name="Antonio M."/>
            <person name="Oren A."/>
            <person name="Chaudhuri R.R."/>
            <person name="La Ragione R."/>
            <person name="Hildebrand F."/>
            <person name="Pallen M.J."/>
        </authorList>
    </citation>
    <scope>NUCLEOTIDE SEQUENCE</scope>
    <source>
        <strain evidence="12">687</strain>
    </source>
</reference>
<evidence type="ECO:0000256" key="10">
    <source>
        <dbReference type="ARBA" id="ARBA00042873"/>
    </source>
</evidence>
<evidence type="ECO:0000313" key="13">
    <source>
        <dbReference type="Proteomes" id="UP000824150"/>
    </source>
</evidence>
<dbReference type="AlphaFoldDB" id="A0A9E2KQ17"/>
<gene>
    <name evidence="12" type="ORF">IAA31_07710</name>
</gene>
<evidence type="ECO:0000256" key="3">
    <source>
        <dbReference type="ARBA" id="ARBA00022597"/>
    </source>
</evidence>
<dbReference type="Proteomes" id="UP000824150">
    <property type="component" value="Unassembled WGS sequence"/>
</dbReference>